<dbReference type="AlphaFoldDB" id="A0A7T3E076"/>
<reference evidence="1 2" key="1">
    <citation type="submission" date="2020-12" db="EMBL/GenBank/DDBJ databases">
        <title>FDA dAtabase for Regulatory Grade micrObial Sequences (FDA-ARGOS): Supporting development and validation of Infectious Disease Dx tests.</title>
        <authorList>
            <person name="Sproer C."/>
            <person name="Gronow S."/>
            <person name="Severitt S."/>
            <person name="Schroder I."/>
            <person name="Tallon L."/>
            <person name="Sadzewicz L."/>
            <person name="Zhao X."/>
            <person name="Boylan J."/>
            <person name="Ott S."/>
            <person name="Bowen H."/>
            <person name="Vavikolanu K."/>
            <person name="Mehta A."/>
            <person name="Aluvathingal J."/>
            <person name="Nadendla S."/>
            <person name="Lowell S."/>
            <person name="Myers T."/>
            <person name="Yan Y."/>
            <person name="Sichtig H."/>
        </authorList>
    </citation>
    <scope>NUCLEOTIDE SEQUENCE [LARGE SCALE GENOMIC DNA]</scope>
    <source>
        <strain evidence="1 2">FDAARGOS_885</strain>
    </source>
</reference>
<evidence type="ECO:0000313" key="2">
    <source>
        <dbReference type="Proteomes" id="UP000595086"/>
    </source>
</evidence>
<organism evidence="1 2">
    <name type="scientific">Streptococcus oralis</name>
    <dbReference type="NCBI Taxonomy" id="1303"/>
    <lineage>
        <taxon>Bacteria</taxon>
        <taxon>Bacillati</taxon>
        <taxon>Bacillota</taxon>
        <taxon>Bacilli</taxon>
        <taxon>Lactobacillales</taxon>
        <taxon>Streptococcaceae</taxon>
        <taxon>Streptococcus</taxon>
    </lineage>
</organism>
<proteinExistence type="predicted"/>
<accession>A0A7T3E076</accession>
<dbReference type="EMBL" id="CP065707">
    <property type="protein sequence ID" value="QPT01821.1"/>
    <property type="molecule type" value="Genomic_DNA"/>
</dbReference>
<dbReference type="RefSeq" id="WP_001005796.1">
    <property type="nucleotide sequence ID" value="NZ_CP065707.1"/>
</dbReference>
<protein>
    <submittedName>
        <fullName evidence="1">Uncharacterized protein</fullName>
    </submittedName>
</protein>
<sequence>MNESDYSKLERKISFFIPVFIKYNFAKDTVSNELSIIIDLLENKMLLPVFSRNFKSDLSECFSFNDKNLSLKIMQIFGYIKKFKNNDELIVAPQNQKRLTKTIQYFSDLISQCGEDTGKINYFIQKNFMTFPGMYFNLISQQKCESFLTDTEYNNEIIQFKSVYFEKYNGRCKSLAKHCDTEYSGKYRIDQMDTQTNDKKEGEKLNLPHFHIDDDYSFYLIDQFFDIETNVKNHWKHYKNNTKYNLTSEICELITKPEFDFQVPINIII</sequence>
<dbReference type="Proteomes" id="UP000595086">
    <property type="component" value="Chromosome"/>
</dbReference>
<gene>
    <name evidence="1" type="ORF">I6G42_09885</name>
</gene>
<evidence type="ECO:0000313" key="1">
    <source>
        <dbReference type="EMBL" id="QPT01821.1"/>
    </source>
</evidence>
<name>A0A7T3E076_STROR</name>